<name>A0ABD5L9I9_PROST</name>
<dbReference type="Proteomes" id="UP001495779">
    <property type="component" value="Unassembled WGS sequence"/>
</dbReference>
<dbReference type="PANTHER" id="PTHR12526">
    <property type="entry name" value="GLYCOSYLTRANSFERASE"/>
    <property type="match status" value="1"/>
</dbReference>
<proteinExistence type="predicted"/>
<dbReference type="RefSeq" id="WP_208852754.1">
    <property type="nucleotide sequence ID" value="NZ_CP095443.1"/>
</dbReference>
<dbReference type="AlphaFoldDB" id="A0ABD5L9I9"/>
<dbReference type="PANTHER" id="PTHR12526:SF630">
    <property type="entry name" value="GLYCOSYLTRANSFERASE"/>
    <property type="match status" value="1"/>
</dbReference>
<evidence type="ECO:0000313" key="2">
    <source>
        <dbReference type="Proteomes" id="UP001495779"/>
    </source>
</evidence>
<comment type="caution">
    <text evidence="1">The sequence shown here is derived from an EMBL/GenBank/DDBJ whole genome shotgun (WGS) entry which is preliminary data.</text>
</comment>
<dbReference type="EMBL" id="JAGSRH010000023">
    <property type="protein sequence ID" value="MER5078173.1"/>
    <property type="molecule type" value="Genomic_DNA"/>
</dbReference>
<reference evidence="1 2" key="1">
    <citation type="submission" date="2021-04" db="EMBL/GenBank/DDBJ databases">
        <title>Determining the burden of carbapenem-resistant Enterobacterales from a tertiary public heath setting in Bangladesh: a clinical, epidemiological, and molecular study.</title>
        <authorList>
            <person name="Farzana R."/>
            <person name="Walsh T.R."/>
        </authorList>
    </citation>
    <scope>NUCLEOTIDE SEQUENCE [LARGE SCALE GENOMIC DNA]</scope>
    <source>
        <strain evidence="2">dmpro_s316</strain>
    </source>
</reference>
<sequence>MNIIFHTPLPLNTKATSASGIRPLKMLSAFQELGYHVDLITGYSNERRKCIKQIKKNIRNGKKYDFVYSESSTMPTILTDTHHLPLHPLTDYFFFKFCNKNNIPIGLFYRDIYWLFDSYGKNLSPLKRFIAKTSYKFDLWVYKKTLKTLYLPSTEMGKYIPTVPTEIFKTLPPGHSTSNINYSSKTTLTNGNLRLFYVGGFSDHYKMHKLFDAIQQLPKVELTICTREIEWLSAKREYPYIPENIKIVHLSGEEMEKKLSASDITMLFVEPHEYWTFASPVKLYEYLGYQKPIISSKGTLAGSFIKNNNIGWVIPYDTNILINLLTNIINDPSQLDSIHENLKKLAPNHSWQSRAKQVCKDLTQ</sequence>
<evidence type="ECO:0000313" key="1">
    <source>
        <dbReference type="EMBL" id="MER5078173.1"/>
    </source>
</evidence>
<organism evidence="1 2">
    <name type="scientific">Providencia stuartii</name>
    <dbReference type="NCBI Taxonomy" id="588"/>
    <lineage>
        <taxon>Bacteria</taxon>
        <taxon>Pseudomonadati</taxon>
        <taxon>Pseudomonadota</taxon>
        <taxon>Gammaproteobacteria</taxon>
        <taxon>Enterobacterales</taxon>
        <taxon>Morganellaceae</taxon>
        <taxon>Providencia</taxon>
    </lineage>
</organism>
<protein>
    <submittedName>
        <fullName evidence="1">Uncharacterized protein</fullName>
    </submittedName>
</protein>
<dbReference type="SUPFAM" id="SSF53756">
    <property type="entry name" value="UDP-Glycosyltransferase/glycogen phosphorylase"/>
    <property type="match status" value="1"/>
</dbReference>
<gene>
    <name evidence="1" type="ORF">KDV35_15090</name>
</gene>
<accession>A0ABD5L9I9</accession>
<dbReference type="Gene3D" id="3.40.50.2000">
    <property type="entry name" value="Glycogen Phosphorylase B"/>
    <property type="match status" value="1"/>
</dbReference>